<feature type="compositionally biased region" description="Basic residues" evidence="1">
    <location>
        <begin position="103"/>
        <end position="119"/>
    </location>
</feature>
<dbReference type="EMBL" id="JAAAMJ010000001">
    <property type="protein sequence ID" value="NDV85271.1"/>
    <property type="molecule type" value="Genomic_DNA"/>
</dbReference>
<evidence type="ECO:0000313" key="2">
    <source>
        <dbReference type="EMBL" id="NDV85271.1"/>
    </source>
</evidence>
<gene>
    <name evidence="2" type="ORF">GTW51_00995</name>
</gene>
<dbReference type="RefSeq" id="WP_163042021.1">
    <property type="nucleotide sequence ID" value="NZ_JAAAMJ010000001.1"/>
</dbReference>
<feature type="compositionally biased region" description="Basic and acidic residues" evidence="1">
    <location>
        <begin position="92"/>
        <end position="102"/>
    </location>
</feature>
<dbReference type="Proteomes" id="UP000476332">
    <property type="component" value="Unassembled WGS sequence"/>
</dbReference>
<accession>A0A6L9MC56</accession>
<evidence type="ECO:0000256" key="1">
    <source>
        <dbReference type="SAM" id="MobiDB-lite"/>
    </source>
</evidence>
<feature type="region of interest" description="Disordered" evidence="1">
    <location>
        <begin position="92"/>
        <end position="128"/>
    </location>
</feature>
<protein>
    <submittedName>
        <fullName evidence="2">Uncharacterized protein</fullName>
    </submittedName>
</protein>
<dbReference type="AlphaFoldDB" id="A0A6L9MC56"/>
<dbReference type="InterPro" id="IPR027417">
    <property type="entry name" value="P-loop_NTPase"/>
</dbReference>
<keyword evidence="3" id="KW-1185">Reference proteome</keyword>
<evidence type="ECO:0000313" key="3">
    <source>
        <dbReference type="Proteomes" id="UP000476332"/>
    </source>
</evidence>
<organism evidence="2 3">
    <name type="scientific">Aurantimonas aggregata</name>
    <dbReference type="NCBI Taxonomy" id="2047720"/>
    <lineage>
        <taxon>Bacteria</taxon>
        <taxon>Pseudomonadati</taxon>
        <taxon>Pseudomonadota</taxon>
        <taxon>Alphaproteobacteria</taxon>
        <taxon>Hyphomicrobiales</taxon>
        <taxon>Aurantimonadaceae</taxon>
        <taxon>Aurantimonas</taxon>
    </lineage>
</organism>
<proteinExistence type="predicted"/>
<comment type="caution">
    <text evidence="2">The sequence shown here is derived from an EMBL/GenBank/DDBJ whole genome shotgun (WGS) entry which is preliminary data.</text>
</comment>
<name>A0A6L9MC56_9HYPH</name>
<reference evidence="2 3" key="1">
    <citation type="submission" date="2020-01" db="EMBL/GenBank/DDBJ databases">
        <title>Genomes of bacteria type strains.</title>
        <authorList>
            <person name="Chen J."/>
            <person name="Zhu S."/>
            <person name="Chen J."/>
        </authorList>
    </citation>
    <scope>NUCLEOTIDE SEQUENCE [LARGE SCALE GENOMIC DNA]</scope>
    <source>
        <strain evidence="2 3">KCTC 52919</strain>
    </source>
</reference>
<dbReference type="Gene3D" id="3.40.50.300">
    <property type="entry name" value="P-loop containing nucleotide triphosphate hydrolases"/>
    <property type="match status" value="1"/>
</dbReference>
<sequence length="128" mass="13522">MSRLHELLPVAEPVRRMPACCATDALTGGIDLAATLAAGRPVSRAGLLATADQGVLVAAMAERMAPQACGLLVQCLDTGVVRIERDGLSAEIRRDPGADRPSRARRGHRHRRGAGKRALRPAGVVDRT</sequence>